<dbReference type="Gene3D" id="1.10.220.20">
    <property type="match status" value="1"/>
</dbReference>
<dbReference type="PROSITE" id="PS50190">
    <property type="entry name" value="SEC7"/>
    <property type="match status" value="1"/>
</dbReference>
<gene>
    <name evidence="6" type="primary">SEC7_2</name>
    <name evidence="6" type="ORF">HK100_005662</name>
</gene>
<name>A0AAD5STE8_9FUNG</name>
<reference evidence="6" key="1">
    <citation type="submission" date="2020-05" db="EMBL/GenBank/DDBJ databases">
        <title>Phylogenomic resolution of chytrid fungi.</title>
        <authorList>
            <person name="Stajich J.E."/>
            <person name="Amses K."/>
            <person name="Simmons R."/>
            <person name="Seto K."/>
            <person name="Myers J."/>
            <person name="Bonds A."/>
            <person name="Quandt C.A."/>
            <person name="Barry K."/>
            <person name="Liu P."/>
            <person name="Grigoriev I."/>
            <person name="Longcore J.E."/>
            <person name="James T.Y."/>
        </authorList>
    </citation>
    <scope>NUCLEOTIDE SEQUENCE</scope>
    <source>
        <strain evidence="6">JEL0513</strain>
    </source>
</reference>
<dbReference type="SMART" id="SM00222">
    <property type="entry name" value="Sec7"/>
    <property type="match status" value="1"/>
</dbReference>
<dbReference type="InterPro" id="IPR032629">
    <property type="entry name" value="DCB_dom"/>
</dbReference>
<dbReference type="FunFam" id="1.10.1000.11:FF:000003">
    <property type="entry name" value="Brefeldin A-inhibited guanine nucleotide-exchange protein 1"/>
    <property type="match status" value="1"/>
</dbReference>
<organism evidence="6 7">
    <name type="scientific">Physocladia obscura</name>
    <dbReference type="NCBI Taxonomy" id="109957"/>
    <lineage>
        <taxon>Eukaryota</taxon>
        <taxon>Fungi</taxon>
        <taxon>Fungi incertae sedis</taxon>
        <taxon>Chytridiomycota</taxon>
        <taxon>Chytridiomycota incertae sedis</taxon>
        <taxon>Chytridiomycetes</taxon>
        <taxon>Chytridiales</taxon>
        <taxon>Chytriomycetaceae</taxon>
        <taxon>Physocladia</taxon>
    </lineage>
</organism>
<dbReference type="GO" id="GO:0005085">
    <property type="term" value="F:guanyl-nucleotide exchange factor activity"/>
    <property type="evidence" value="ECO:0007669"/>
    <property type="project" value="InterPro"/>
</dbReference>
<dbReference type="Pfam" id="PF01369">
    <property type="entry name" value="Sec7"/>
    <property type="match status" value="1"/>
</dbReference>
<feature type="region of interest" description="Disordered" evidence="4">
    <location>
        <begin position="74"/>
        <end position="95"/>
    </location>
</feature>
<evidence type="ECO:0000256" key="3">
    <source>
        <dbReference type="ARBA" id="ARBA00060451"/>
    </source>
</evidence>
<dbReference type="Gene3D" id="1.10.1000.11">
    <property type="entry name" value="Arf Nucleotide-binding Site Opener,domain 2"/>
    <property type="match status" value="1"/>
</dbReference>
<dbReference type="EMBL" id="JADGJH010002639">
    <property type="protein sequence ID" value="KAJ3096020.1"/>
    <property type="molecule type" value="Genomic_DNA"/>
</dbReference>
<dbReference type="InterPro" id="IPR032691">
    <property type="entry name" value="Mon2/Sec7/BIG1-like_HUS"/>
</dbReference>
<keyword evidence="2" id="KW-0653">Protein transport</keyword>
<dbReference type="InterPro" id="IPR023394">
    <property type="entry name" value="Sec7_C_sf"/>
</dbReference>
<feature type="non-terminal residue" evidence="6">
    <location>
        <position position="1040"/>
    </location>
</feature>
<protein>
    <submittedName>
        <fullName evidence="6">Guanine nucleotide exchange protein for ADP-robosylation factor</fullName>
    </submittedName>
</protein>
<dbReference type="CDD" id="cd00171">
    <property type="entry name" value="Sec7"/>
    <property type="match status" value="1"/>
</dbReference>
<feature type="domain" description="SEC7" evidence="5">
    <location>
        <begin position="664"/>
        <end position="852"/>
    </location>
</feature>
<evidence type="ECO:0000256" key="1">
    <source>
        <dbReference type="ARBA" id="ARBA00022448"/>
    </source>
</evidence>
<dbReference type="PANTHER" id="PTHR10663:SF375">
    <property type="entry name" value="LD29171P"/>
    <property type="match status" value="1"/>
</dbReference>
<dbReference type="Proteomes" id="UP001211907">
    <property type="component" value="Unassembled WGS sequence"/>
</dbReference>
<keyword evidence="7" id="KW-1185">Reference proteome</keyword>
<dbReference type="GO" id="GO:0030663">
    <property type="term" value="C:COPI-coated vesicle membrane"/>
    <property type="evidence" value="ECO:0007669"/>
    <property type="project" value="UniProtKB-SubCell"/>
</dbReference>
<dbReference type="InterPro" id="IPR035999">
    <property type="entry name" value="Sec7_dom_sf"/>
</dbReference>
<dbReference type="Pfam" id="PF12783">
    <property type="entry name" value="Sec7-like_HUS"/>
    <property type="match status" value="1"/>
</dbReference>
<dbReference type="FunFam" id="1.10.220.20:FF:000002">
    <property type="entry name" value="Brefeldin A-inhibited guanine nucleotide-exchange protein 1"/>
    <property type="match status" value="1"/>
</dbReference>
<dbReference type="GO" id="GO:0015031">
    <property type="term" value="P:protein transport"/>
    <property type="evidence" value="ECO:0007669"/>
    <property type="project" value="UniProtKB-KW"/>
</dbReference>
<dbReference type="PANTHER" id="PTHR10663">
    <property type="entry name" value="GUANYL-NUCLEOTIDE EXCHANGE FACTOR"/>
    <property type="match status" value="1"/>
</dbReference>
<evidence type="ECO:0000313" key="7">
    <source>
        <dbReference type="Proteomes" id="UP001211907"/>
    </source>
</evidence>
<evidence type="ECO:0000256" key="2">
    <source>
        <dbReference type="ARBA" id="ARBA00022927"/>
    </source>
</evidence>
<sequence>MSESGHSNSGGNNNNNANVFLRLGLEQIEKSKDAKKIVGLNDAVACALAIIDKTKNRKIGNNDVANTANISSSATSASADGYTDHEIDPDVDAESDGRSLFEPLQIACRSRLVSLAVPAVDTLGKLFAYNYWNSWVDTQSDAASLTAGAVATSTIPEDSKSEDFGEDNKNNGSLPTLAIHAICEAITAVSSISNSAATHVDDDKLQLQIVKALAAAILTSIPSSIKLALVSNLLHGQPLQRAIRTTFNIFLLAKNPSTQIVAQASLTQMIHAVFQRIPKEMQPFGSLNFATDVAEEENGEETVAYFDINVKDLFTVLKALCKLSIKPIPAGEGSADLKSTPMRSKLLSLHLIHTILCSHIHIFFLNAPTLFASQIPALFNELSSSALAQTVTVYTPTLFIHAIKPYLLLSLSRNSVSVVPQVFDVSMEIFGRILIELRVFLKREISAIFTEIILPILESKSSLVTFHQRTSLLKILTSIFSTNNSGGRLLVEIYLNYDCDLESTTTRENIWERFVTLLSRLVTLHNNTKDSQQQLTNATASTTIDATKHSIIRPMTTQALTSYTKEQLKELYSTNGDFSDLKKRGVEVLVKGVLEPLVEWGWEKWKLESDEGAAAAENAKILMQSVDGLAISEETSSSTLELEDTGRSGTRNSVTTASFDDPTQFETLRLKKQSLLEGIKSFNEKPKKGMQLLLNNHSILSRTPHDIASFLLSTEGLNKSMIGEFLGEGIDENISIMHAFVDLQDFTNVPFVAALRTFLQSFRLPGEAQKIDRFMLKFAERFVLQNPNQFSSADTAYVLAYSVIMLNTDQHNSQVKKKMTVEDFLKNNKGIDGESDLPEDFLKGIYEEIRIDEIVLKDEKPGGTLTTENVSERVKFERAAADMALKTEERLKAGIHRARSSQQPDEESTAFGNSGIFYSATHYEHVKNMFEVIWMSVFTALSAFLQEAEDLDSILLALQGFRYSITIACMFEMDLERKAFLSTLGKFALISGNADVKLKTMEAVNAMLEIPRLLGGRLGDGWTEVVVCISNLEKLQTVDG</sequence>
<dbReference type="GO" id="GO:0032012">
    <property type="term" value="P:regulation of ARF protein signal transduction"/>
    <property type="evidence" value="ECO:0007669"/>
    <property type="project" value="InterPro"/>
</dbReference>
<comment type="caution">
    <text evidence="6">The sequence shown here is derived from an EMBL/GenBank/DDBJ whole genome shotgun (WGS) entry which is preliminary data.</text>
</comment>
<keyword evidence="1" id="KW-0813">Transport</keyword>
<evidence type="ECO:0000313" key="6">
    <source>
        <dbReference type="EMBL" id="KAJ3096020.1"/>
    </source>
</evidence>
<feature type="compositionally biased region" description="Polar residues" evidence="4">
    <location>
        <begin position="647"/>
        <end position="657"/>
    </location>
</feature>
<accession>A0AAD5STE8</accession>
<evidence type="ECO:0000259" key="5">
    <source>
        <dbReference type="PROSITE" id="PS50190"/>
    </source>
</evidence>
<proteinExistence type="predicted"/>
<dbReference type="Pfam" id="PF16213">
    <property type="entry name" value="DCB"/>
    <property type="match status" value="1"/>
</dbReference>
<comment type="subcellular location">
    <subcellularLocation>
        <location evidence="3">Cytoplasmic vesicle</location>
        <location evidence="3">COPI-coated vesicle membrane</location>
    </subcellularLocation>
</comment>
<dbReference type="SUPFAM" id="SSF48425">
    <property type="entry name" value="Sec7 domain"/>
    <property type="match status" value="1"/>
</dbReference>
<dbReference type="AlphaFoldDB" id="A0AAD5STE8"/>
<evidence type="ECO:0000256" key="4">
    <source>
        <dbReference type="SAM" id="MobiDB-lite"/>
    </source>
</evidence>
<feature type="region of interest" description="Disordered" evidence="4">
    <location>
        <begin position="635"/>
        <end position="657"/>
    </location>
</feature>
<dbReference type="InterPro" id="IPR000904">
    <property type="entry name" value="Sec7_dom"/>
</dbReference>